<reference evidence="1" key="1">
    <citation type="submission" date="2022-07" db="EMBL/GenBank/DDBJ databases">
        <title>Genome Sequence of Physisporinus lineatus.</title>
        <authorList>
            <person name="Buettner E."/>
        </authorList>
    </citation>
    <scope>NUCLEOTIDE SEQUENCE</scope>
    <source>
        <strain evidence="1">VT162</strain>
    </source>
</reference>
<keyword evidence="2" id="KW-1185">Reference proteome</keyword>
<dbReference type="AlphaFoldDB" id="A0AAD5UT47"/>
<proteinExistence type="predicted"/>
<accession>A0AAD5UT47</accession>
<comment type="caution">
    <text evidence="1">The sequence shown here is derived from an EMBL/GenBank/DDBJ whole genome shotgun (WGS) entry which is preliminary data.</text>
</comment>
<sequence length="127" mass="14872">MAAFNDSLQVRRHLSNTQLSYLSISMDIDYEYVRNYDLMHGLGMWFRQGTAQSFEPYILEIVKHAPRLKRVGFTARGSRDSTVRAFWDVIRERDENEEVHTTLVNIDWKEGDAEWTRAVEGFVPESV</sequence>
<organism evidence="1 2">
    <name type="scientific">Meripilus lineatus</name>
    <dbReference type="NCBI Taxonomy" id="2056292"/>
    <lineage>
        <taxon>Eukaryota</taxon>
        <taxon>Fungi</taxon>
        <taxon>Dikarya</taxon>
        <taxon>Basidiomycota</taxon>
        <taxon>Agaricomycotina</taxon>
        <taxon>Agaricomycetes</taxon>
        <taxon>Polyporales</taxon>
        <taxon>Meripilaceae</taxon>
        <taxon>Meripilus</taxon>
    </lineage>
</organism>
<dbReference type="Proteomes" id="UP001212997">
    <property type="component" value="Unassembled WGS sequence"/>
</dbReference>
<gene>
    <name evidence="1" type="ORF">NLI96_g12041</name>
</gene>
<evidence type="ECO:0000313" key="1">
    <source>
        <dbReference type="EMBL" id="KAJ3475135.1"/>
    </source>
</evidence>
<dbReference type="EMBL" id="JANAWD010000909">
    <property type="protein sequence ID" value="KAJ3475135.1"/>
    <property type="molecule type" value="Genomic_DNA"/>
</dbReference>
<name>A0AAD5UT47_9APHY</name>
<evidence type="ECO:0000313" key="2">
    <source>
        <dbReference type="Proteomes" id="UP001212997"/>
    </source>
</evidence>
<protein>
    <submittedName>
        <fullName evidence="1">Uncharacterized protein</fullName>
    </submittedName>
</protein>